<gene>
    <name evidence="11" type="ORF">PSACC_01035</name>
</gene>
<dbReference type="GO" id="GO:0003690">
    <property type="term" value="F:double-stranded DNA binding"/>
    <property type="evidence" value="ECO:0007669"/>
    <property type="project" value="TreeGrafter"/>
</dbReference>
<feature type="active site" description="Nucleophile" evidence="9">
    <location>
        <position position="76"/>
    </location>
</feature>
<dbReference type="CDD" id="cd09123">
    <property type="entry name" value="PLDc_Tdp1_2"/>
    <property type="match status" value="1"/>
</dbReference>
<keyword evidence="3" id="KW-0540">Nuclease</keyword>
<evidence type="ECO:0000256" key="7">
    <source>
        <dbReference type="ARBA" id="ARBA00023204"/>
    </source>
</evidence>
<evidence type="ECO:0000256" key="10">
    <source>
        <dbReference type="PIRSR" id="PIRSR610347-2"/>
    </source>
</evidence>
<dbReference type="EMBL" id="MTSL01000075">
    <property type="protein sequence ID" value="PJF19193.1"/>
    <property type="molecule type" value="Genomic_DNA"/>
</dbReference>
<keyword evidence="5" id="KW-0378">Hydrolase</keyword>
<sequence>MVTFDEIFDTVGLEKCLLTTYVLDEEWLFPKLKEVPNVILCYDDGKRHAQALVSKRGKLTCVMPSFPKFPSYGVMHCKLMLLFYADFLRVMVFIQDLPRAEPQVGVFEFKDDLCRLLRSLGITETLISNEELSVYDWSKVTARMVYSVPGMINVSHASGLVMLSERVPTAEKLDWIESQGSSLGAMPETWLDDVMACCAGRRPGNSRKRPSEDAALNIKVVFPTTAYALNSNLGPGAFGTIFCQSKNWNSPNYPRALFHKCLSTSADYRPLHTKILSTPNWTYIGSSNFTPSAWGKFVKEKSALMIANYELGVIVEGADFPFPYRRPVSPYEKDDVPWMQELLR</sequence>
<evidence type="ECO:0000256" key="5">
    <source>
        <dbReference type="ARBA" id="ARBA00022801"/>
    </source>
</evidence>
<evidence type="ECO:0000313" key="12">
    <source>
        <dbReference type="Proteomes" id="UP000240830"/>
    </source>
</evidence>
<dbReference type="GO" id="GO:0004527">
    <property type="term" value="F:exonuclease activity"/>
    <property type="evidence" value="ECO:0007669"/>
    <property type="project" value="UniProtKB-KW"/>
</dbReference>
<feature type="binding site" evidence="10">
    <location>
        <position position="274"/>
    </location>
    <ligand>
        <name>substrate</name>
    </ligand>
</feature>
<dbReference type="STRING" id="1246581.A0A2H9TN65"/>
<evidence type="ECO:0000256" key="3">
    <source>
        <dbReference type="ARBA" id="ARBA00022722"/>
    </source>
</evidence>
<reference evidence="11 12" key="1">
    <citation type="submission" date="2016-10" db="EMBL/GenBank/DDBJ databases">
        <title>The genome of Paramicrosporidium saccamoebae is the missing link in understanding Cryptomycota and Microsporidia evolution.</title>
        <authorList>
            <person name="Quandt C.A."/>
            <person name="Beaudet D."/>
            <person name="Corsaro D."/>
            <person name="Michel R."/>
            <person name="Corradi N."/>
            <person name="James T."/>
        </authorList>
    </citation>
    <scope>NUCLEOTIDE SEQUENCE [LARGE SCALE GENOMIC DNA]</scope>
    <source>
        <strain evidence="11 12">KSL3</strain>
    </source>
</reference>
<keyword evidence="8" id="KW-0539">Nucleus</keyword>
<dbReference type="InterPro" id="IPR010347">
    <property type="entry name" value="Tdp1"/>
</dbReference>
<proteinExistence type="inferred from homology"/>
<name>A0A2H9TN65_9FUNG</name>
<dbReference type="GO" id="GO:0017005">
    <property type="term" value="F:3'-tyrosyl-DNA phosphodiesterase activity"/>
    <property type="evidence" value="ECO:0007669"/>
    <property type="project" value="TreeGrafter"/>
</dbReference>
<dbReference type="OrthoDB" id="47785at2759"/>
<evidence type="ECO:0000313" key="11">
    <source>
        <dbReference type="EMBL" id="PJF19193.1"/>
    </source>
</evidence>
<evidence type="ECO:0000256" key="2">
    <source>
        <dbReference type="ARBA" id="ARBA00010205"/>
    </source>
</evidence>
<feature type="binding site" evidence="10">
    <location>
        <position position="78"/>
    </location>
    <ligand>
        <name>substrate</name>
    </ligand>
</feature>
<evidence type="ECO:0000256" key="4">
    <source>
        <dbReference type="ARBA" id="ARBA00022763"/>
    </source>
</evidence>
<evidence type="ECO:0000256" key="9">
    <source>
        <dbReference type="PIRSR" id="PIRSR610347-1"/>
    </source>
</evidence>
<dbReference type="Gene3D" id="3.30.870.10">
    <property type="entry name" value="Endonuclease Chain A"/>
    <property type="match status" value="2"/>
</dbReference>
<dbReference type="GO" id="GO:0003697">
    <property type="term" value="F:single-stranded DNA binding"/>
    <property type="evidence" value="ECO:0007669"/>
    <property type="project" value="TreeGrafter"/>
</dbReference>
<comment type="similarity">
    <text evidence="2">Belongs to the tyrosyl-DNA phosphodiesterase family.</text>
</comment>
<dbReference type="PANTHER" id="PTHR12415:SF0">
    <property type="entry name" value="TYROSYL-DNA PHOSPHODIESTERASE 1"/>
    <property type="match status" value="1"/>
</dbReference>
<keyword evidence="12" id="KW-1185">Reference proteome</keyword>
<dbReference type="AlphaFoldDB" id="A0A2H9TN65"/>
<protein>
    <submittedName>
        <fullName evidence="11">Uncharacterized protein</fullName>
    </submittedName>
</protein>
<comment type="caution">
    <text evidence="11">The sequence shown here is derived from an EMBL/GenBank/DDBJ whole genome shotgun (WGS) entry which is preliminary data.</text>
</comment>
<accession>A0A2H9TN65</accession>
<evidence type="ECO:0000256" key="8">
    <source>
        <dbReference type="ARBA" id="ARBA00023242"/>
    </source>
</evidence>
<evidence type="ECO:0000256" key="1">
    <source>
        <dbReference type="ARBA" id="ARBA00004123"/>
    </source>
</evidence>
<dbReference type="GO" id="GO:0005634">
    <property type="term" value="C:nucleus"/>
    <property type="evidence" value="ECO:0007669"/>
    <property type="project" value="UniProtKB-SubCell"/>
</dbReference>
<dbReference type="Pfam" id="PF06087">
    <property type="entry name" value="Tyr-DNA_phospho"/>
    <property type="match status" value="2"/>
</dbReference>
<organism evidence="11 12">
    <name type="scientific">Paramicrosporidium saccamoebae</name>
    <dbReference type="NCBI Taxonomy" id="1246581"/>
    <lineage>
        <taxon>Eukaryota</taxon>
        <taxon>Fungi</taxon>
        <taxon>Fungi incertae sedis</taxon>
        <taxon>Cryptomycota</taxon>
        <taxon>Cryptomycota incertae sedis</taxon>
        <taxon>Paramicrosporidium</taxon>
    </lineage>
</organism>
<keyword evidence="4" id="KW-0227">DNA damage</keyword>
<keyword evidence="7" id="KW-0234">DNA repair</keyword>
<comment type="subcellular location">
    <subcellularLocation>
        <location evidence="1">Nucleus</location>
    </subcellularLocation>
</comment>
<dbReference type="Proteomes" id="UP000240830">
    <property type="component" value="Unassembled WGS sequence"/>
</dbReference>
<dbReference type="GO" id="GO:0006281">
    <property type="term" value="P:DNA repair"/>
    <property type="evidence" value="ECO:0007669"/>
    <property type="project" value="UniProtKB-KW"/>
</dbReference>
<evidence type="ECO:0000256" key="6">
    <source>
        <dbReference type="ARBA" id="ARBA00022839"/>
    </source>
</evidence>
<dbReference type="PANTHER" id="PTHR12415">
    <property type="entry name" value="TYROSYL-DNA PHOSPHODIESTERASE 1"/>
    <property type="match status" value="1"/>
</dbReference>
<keyword evidence="6" id="KW-0269">Exonuclease</keyword>
<dbReference type="SUPFAM" id="SSF56024">
    <property type="entry name" value="Phospholipase D/nuclease"/>
    <property type="match status" value="2"/>
</dbReference>
<feature type="active site" description="Proton donor/acceptor" evidence="9">
    <location>
        <position position="272"/>
    </location>
</feature>